<reference evidence="3" key="1">
    <citation type="journal article" date="2019" name="Nat. Commun.">
        <title>Genome-wide association mapping of date palm fruit traits.</title>
        <authorList>
            <person name="Hazzouri K.M."/>
            <person name="Gros-Balthazard M."/>
            <person name="Flowers J.M."/>
            <person name="Copetti D."/>
            <person name="Lemansour A."/>
            <person name="Lebrun M."/>
            <person name="Masmoudi K."/>
            <person name="Ferrand S."/>
            <person name="Dhar M.I."/>
            <person name="Fresquez Z.A."/>
            <person name="Rosas U."/>
            <person name="Zhang J."/>
            <person name="Talag J."/>
            <person name="Lee S."/>
            <person name="Kudrna D."/>
            <person name="Powell R.F."/>
            <person name="Leitch I.J."/>
            <person name="Krueger R.R."/>
            <person name="Wing R.A."/>
            <person name="Amiri K.M.A."/>
            <person name="Purugganan M.D."/>
        </authorList>
    </citation>
    <scope>NUCLEOTIDE SEQUENCE [LARGE SCALE GENOMIC DNA]</scope>
    <source>
        <strain evidence="3">cv. Khalas</strain>
    </source>
</reference>
<dbReference type="KEGG" id="pda:103719542"/>
<dbReference type="OrthoDB" id="755236at2759"/>
<dbReference type="InterPro" id="IPR012921">
    <property type="entry name" value="SPOC_C"/>
</dbReference>
<dbReference type="GO" id="GO:0005634">
    <property type="term" value="C:nucleus"/>
    <property type="evidence" value="ECO:0007669"/>
    <property type="project" value="TreeGrafter"/>
</dbReference>
<dbReference type="GO" id="GO:0006351">
    <property type="term" value="P:DNA-templated transcription"/>
    <property type="evidence" value="ECO:0007669"/>
    <property type="project" value="TreeGrafter"/>
</dbReference>
<evidence type="ECO:0000256" key="1">
    <source>
        <dbReference type="SAM" id="MobiDB-lite"/>
    </source>
</evidence>
<feature type="domain" description="Spen paralogue and orthologue SPOC C-terminal" evidence="2">
    <location>
        <begin position="414"/>
        <end position="561"/>
    </location>
</feature>
<dbReference type="Pfam" id="PF07744">
    <property type="entry name" value="SPOC"/>
    <property type="match status" value="1"/>
</dbReference>
<dbReference type="AlphaFoldDB" id="A0A8B7CV51"/>
<dbReference type="PANTHER" id="PTHR11477:SF37">
    <property type="entry name" value="SPEN PARALOGUE AND ORTHOLOGUE SPOC C-TERMINAL DOMAIN-CONTAINING PROTEIN"/>
    <property type="match status" value="1"/>
</dbReference>
<evidence type="ECO:0000313" key="4">
    <source>
        <dbReference type="RefSeq" id="XP_008807055.2"/>
    </source>
</evidence>
<protein>
    <submittedName>
        <fullName evidence="4 5">Uncharacterized protein LOC103719542 isoform X1</fullName>
    </submittedName>
</protein>
<dbReference type="RefSeq" id="XP_008807055.2">
    <property type="nucleotide sequence ID" value="XM_008808833.3"/>
</dbReference>
<feature type="region of interest" description="Disordered" evidence="1">
    <location>
        <begin position="989"/>
        <end position="1011"/>
    </location>
</feature>
<feature type="region of interest" description="Disordered" evidence="1">
    <location>
        <begin position="170"/>
        <end position="191"/>
    </location>
</feature>
<feature type="region of interest" description="Disordered" evidence="1">
    <location>
        <begin position="363"/>
        <end position="412"/>
    </location>
</feature>
<accession>A0A8B7CV51</accession>
<keyword evidence="3" id="KW-1185">Reference proteome</keyword>
<evidence type="ECO:0000313" key="3">
    <source>
        <dbReference type="Proteomes" id="UP000228380"/>
    </source>
</evidence>
<dbReference type="CDD" id="cd21538">
    <property type="entry name" value="SPOC_TFIIS"/>
    <property type="match status" value="1"/>
</dbReference>
<proteinExistence type="predicted"/>
<feature type="compositionally biased region" description="Basic and acidic residues" evidence="1">
    <location>
        <begin position="173"/>
        <end position="185"/>
    </location>
</feature>
<dbReference type="RefSeq" id="XP_008807056.2">
    <property type="nucleotide sequence ID" value="XM_008808834.3"/>
</dbReference>
<reference evidence="4 5" key="2">
    <citation type="submission" date="2025-04" db="UniProtKB">
        <authorList>
            <consortium name="RefSeq"/>
        </authorList>
    </citation>
    <scope>IDENTIFICATION</scope>
    <source>
        <tissue evidence="4 5">Young leaves</tissue>
    </source>
</reference>
<dbReference type="PANTHER" id="PTHR11477">
    <property type="entry name" value="TRANSCRIPTION FACTOR S-II ZINC FINGER DOMAIN-CONTAINING PROTEIN"/>
    <property type="match status" value="1"/>
</dbReference>
<organism evidence="3 4">
    <name type="scientific">Phoenix dactylifera</name>
    <name type="common">Date palm</name>
    <dbReference type="NCBI Taxonomy" id="42345"/>
    <lineage>
        <taxon>Eukaryota</taxon>
        <taxon>Viridiplantae</taxon>
        <taxon>Streptophyta</taxon>
        <taxon>Embryophyta</taxon>
        <taxon>Tracheophyta</taxon>
        <taxon>Spermatophyta</taxon>
        <taxon>Magnoliopsida</taxon>
        <taxon>Liliopsida</taxon>
        <taxon>Arecaceae</taxon>
        <taxon>Coryphoideae</taxon>
        <taxon>Phoeniceae</taxon>
        <taxon>Phoenix</taxon>
    </lineage>
</organism>
<feature type="compositionally biased region" description="Basic and acidic residues" evidence="1">
    <location>
        <begin position="366"/>
        <end position="405"/>
    </location>
</feature>
<evidence type="ECO:0000313" key="5">
    <source>
        <dbReference type="RefSeq" id="XP_008807056.2"/>
    </source>
</evidence>
<gene>
    <name evidence="4 5" type="primary">LOC103719542</name>
</gene>
<feature type="region of interest" description="Disordered" evidence="1">
    <location>
        <begin position="1061"/>
        <end position="1114"/>
    </location>
</feature>
<dbReference type="Proteomes" id="UP000228380">
    <property type="component" value="Chromosome 1"/>
</dbReference>
<evidence type="ECO:0000259" key="2">
    <source>
        <dbReference type="Pfam" id="PF07744"/>
    </source>
</evidence>
<name>A0A8B7CV51_PHODC</name>
<sequence>MWDEKQKSMIFQGESMNPGFSSPEVSFIKSIKPVPSNNGSHMHFLEEASRKRKAVDLDQGGNVHNGASLGYIGNFRGNLHYLPPIDSSMKHVIAAPPMVHSHGRTPEIFPNQNMQSAKPISVQSQLGNCHFHNTDSASMSLPTKGAPFQEIASDSSKSCTFYHQESFQSFRTPTEELPKLNDSKQDGVATQSESSKVQSYYSQVGRCMEKSQASFRSQIGMFMGHGNYNVSRNSYQCSNISQNFLMLESSRFQMVEKNLNVDEGSNVPDFSKCGLLEAKKGDHNKDFVEVWGISVDTTNATKLPAVIEGEKSCGSYHNPNTNVNYGNHSCNDILGGHLNVIPAESSSSEKVCLNYERSKNSAHVSMDSENRSLEKDDCTETEKKDHSTEEGKRPVEHGDKLDEQIKSGAGKLPPATEKLWDGSLQLNASITVSAVAFFKSGEKVQDINWSDIIEIKGKVRLHAFEKFIQELPRSRNRALMVISLCWKVGTSRAGLTGMKEVAKIYRESKRVGFAQICPGFDLYVCPRSDTIITILAKSGFFKGMAAVEEDQDSLIGCVVWRRSHPSLSSAPKKLDKKKTSMQEHHLLSTDSSVAEVNSPPISEARSAAENATLMANESNTTQLTNNLSNSGSLKTKCGPGTTLIPYNSPLIPAQPLHPQKPDSRSLRKTMRCNENSKDCLEPMPSAPSGPQQLFTEVPLRNIRSVNAPCNLHSFHSDPNPIQPQVVRKSDSSSQQDSIAISLQAGTCIVPLPESKKPVLGSELAQIALPGPPPLPPEVLQRLISSSKAALKPPLQEPNEPIPKVEIPLRHVAEPKQAAPSIDPRVPALPIPPPWLSKARNRAPGTDVDDDLPEFDFNSACGVPETSASRYLQSDHMQDAPLFNDKQLPIQMAKNAGEATLHELPSVKPRGSIRISPSSSFPGEPLNPYQGITLPAKFESFVSENKPAAQTSELLMQPCTFETNKDSVSPSSNCRFLRKNHWDDDDDMPEWCPSDLEHPNQPPPSSTTKLPLPVLKPTSEIAAPQPSLNAPSPASLCPPKGQGFCQGFQLGILGPCPASNNPAAAPVQTRPTTKFVHSRQRPPLIPNTDHSLRPGNRKFGIKPPQSNADWRSRRP</sequence>
<dbReference type="GeneID" id="103719542"/>